<comment type="similarity">
    <text evidence="1">Belongs to the membrane fusion protein (MFP) (TC 8.A.1) family.</text>
</comment>
<evidence type="ECO:0000259" key="3">
    <source>
        <dbReference type="Pfam" id="PF25967"/>
    </source>
</evidence>
<gene>
    <name evidence="5" type="ORF">OCL97_17225</name>
</gene>
<reference evidence="5 6" key="1">
    <citation type="submission" date="2022-09" db="EMBL/GenBank/DDBJ databases">
        <title>New species of Phenylobacterium.</title>
        <authorList>
            <person name="Mieszkin S."/>
        </authorList>
    </citation>
    <scope>NUCLEOTIDE SEQUENCE [LARGE SCALE GENOMIC DNA]</scope>
    <source>
        <strain evidence="5 6">HK31-G</strain>
    </source>
</reference>
<protein>
    <submittedName>
        <fullName evidence="5">Efflux RND transporter periplasmic adaptor subunit</fullName>
    </submittedName>
</protein>
<dbReference type="InterPro" id="IPR058792">
    <property type="entry name" value="Beta-barrel_RND_2"/>
</dbReference>
<dbReference type="Gene3D" id="2.40.420.20">
    <property type="match status" value="1"/>
</dbReference>
<dbReference type="InterPro" id="IPR058627">
    <property type="entry name" value="MdtA-like_C"/>
</dbReference>
<proteinExistence type="inferred from homology"/>
<feature type="domain" description="CusB-like beta-barrel" evidence="2">
    <location>
        <begin position="204"/>
        <end position="273"/>
    </location>
</feature>
<dbReference type="Pfam" id="PF25954">
    <property type="entry name" value="Beta-barrel_RND_2"/>
    <property type="match status" value="1"/>
</dbReference>
<dbReference type="Proteomes" id="UP001598130">
    <property type="component" value="Unassembled WGS sequence"/>
</dbReference>
<dbReference type="InterPro" id="IPR058647">
    <property type="entry name" value="BSH_CzcB-like"/>
</dbReference>
<sequence>MTKRTSIMIALAVAIVSAMLAVAIMANGPKPVATFRVTAEKTERVLAVVGRVRPNDLVQVRPVNPGQVIRLLHDEGDRVASGAPLAVIKSTVEQAQAEAELARLAAARARAAEVRQSLSRTTTLFERGFAARAALDQARAASRAAEAEVTAAAASHRATTARTREFVVTAPMASIVLARPIDNGQVVTTTTTIFELGAVTGFEVEAEVDEAYADTLRPGMAARVSPSGSRTVYRAVVSEVSPKVDASTGGRRVRVSPEPIPRLAPGRSVDVTIVVGPAESLIIVPRQAVVDATVAPRVLVVGLDNIARSRPIRIADWPSTNAIVESGLKAGERIVLTPAEVATGSRARPLQPER</sequence>
<evidence type="ECO:0000313" key="6">
    <source>
        <dbReference type="Proteomes" id="UP001598130"/>
    </source>
</evidence>
<dbReference type="PANTHER" id="PTHR30469:SF15">
    <property type="entry name" value="HLYD FAMILY OF SECRETION PROTEINS"/>
    <property type="match status" value="1"/>
</dbReference>
<dbReference type="InterPro" id="IPR006143">
    <property type="entry name" value="RND_pump_MFP"/>
</dbReference>
<dbReference type="Gene3D" id="2.40.50.100">
    <property type="match status" value="1"/>
</dbReference>
<evidence type="ECO:0000313" key="5">
    <source>
        <dbReference type="EMBL" id="MFD3265702.1"/>
    </source>
</evidence>
<keyword evidence="6" id="KW-1185">Reference proteome</keyword>
<comment type="caution">
    <text evidence="5">The sequence shown here is derived from an EMBL/GenBank/DDBJ whole genome shotgun (WGS) entry which is preliminary data.</text>
</comment>
<feature type="domain" description="Multidrug resistance protein MdtA-like C-terminal permuted SH3" evidence="3">
    <location>
        <begin position="282"/>
        <end position="336"/>
    </location>
</feature>
<evidence type="ECO:0000259" key="4">
    <source>
        <dbReference type="Pfam" id="PF25973"/>
    </source>
</evidence>
<accession>A0ABW6CUX8</accession>
<dbReference type="EMBL" id="JAOTJD010000038">
    <property type="protein sequence ID" value="MFD3265702.1"/>
    <property type="molecule type" value="Genomic_DNA"/>
</dbReference>
<dbReference type="Gene3D" id="2.40.30.170">
    <property type="match status" value="1"/>
</dbReference>
<evidence type="ECO:0000259" key="2">
    <source>
        <dbReference type="Pfam" id="PF25954"/>
    </source>
</evidence>
<name>A0ABW6CUX8_9CAUL</name>
<dbReference type="NCBIfam" id="TIGR01730">
    <property type="entry name" value="RND_mfp"/>
    <property type="match status" value="1"/>
</dbReference>
<evidence type="ECO:0000256" key="1">
    <source>
        <dbReference type="ARBA" id="ARBA00009477"/>
    </source>
</evidence>
<dbReference type="SUPFAM" id="SSF111369">
    <property type="entry name" value="HlyD-like secretion proteins"/>
    <property type="match status" value="1"/>
</dbReference>
<dbReference type="Pfam" id="PF25973">
    <property type="entry name" value="BSH_CzcB"/>
    <property type="match status" value="1"/>
</dbReference>
<dbReference type="Pfam" id="PF25967">
    <property type="entry name" value="RND-MFP_C"/>
    <property type="match status" value="1"/>
</dbReference>
<organism evidence="5 6">
    <name type="scientific">Phenylobacterium ferrooxidans</name>
    <dbReference type="NCBI Taxonomy" id="2982689"/>
    <lineage>
        <taxon>Bacteria</taxon>
        <taxon>Pseudomonadati</taxon>
        <taxon>Pseudomonadota</taxon>
        <taxon>Alphaproteobacteria</taxon>
        <taxon>Caulobacterales</taxon>
        <taxon>Caulobacteraceae</taxon>
        <taxon>Phenylobacterium</taxon>
    </lineage>
</organism>
<feature type="domain" description="CzcB-like barrel-sandwich hybrid" evidence="4">
    <location>
        <begin position="58"/>
        <end position="196"/>
    </location>
</feature>
<dbReference type="Gene3D" id="1.10.287.470">
    <property type="entry name" value="Helix hairpin bin"/>
    <property type="match status" value="1"/>
</dbReference>
<dbReference type="PANTHER" id="PTHR30469">
    <property type="entry name" value="MULTIDRUG RESISTANCE PROTEIN MDTA"/>
    <property type="match status" value="1"/>
</dbReference>
<dbReference type="RefSeq" id="WP_377371086.1">
    <property type="nucleotide sequence ID" value="NZ_JAOTJD010000038.1"/>
</dbReference>